<evidence type="ECO:0000256" key="6">
    <source>
        <dbReference type="SAM" id="Coils"/>
    </source>
</evidence>
<feature type="region of interest" description="Disordered" evidence="7">
    <location>
        <begin position="275"/>
        <end position="331"/>
    </location>
</feature>
<evidence type="ECO:0000256" key="1">
    <source>
        <dbReference type="ARBA" id="ARBA00004123"/>
    </source>
</evidence>
<evidence type="ECO:0000313" key="8">
    <source>
        <dbReference type="EMBL" id="CAL5226914.1"/>
    </source>
</evidence>
<dbReference type="Proteomes" id="UP001497392">
    <property type="component" value="Unassembled WGS sequence"/>
</dbReference>
<evidence type="ECO:0000256" key="2">
    <source>
        <dbReference type="ARBA" id="ARBA00010313"/>
    </source>
</evidence>
<comment type="subcellular location">
    <subcellularLocation>
        <location evidence="1">Nucleus</location>
    </subcellularLocation>
</comment>
<feature type="coiled-coil region" evidence="6">
    <location>
        <begin position="211"/>
        <end position="259"/>
    </location>
</feature>
<feature type="compositionally biased region" description="Polar residues" evidence="7">
    <location>
        <begin position="19"/>
        <end position="31"/>
    </location>
</feature>
<keyword evidence="3" id="KW-0507">mRNA processing</keyword>
<feature type="coiled-coil region" evidence="6">
    <location>
        <begin position="83"/>
        <end position="122"/>
    </location>
</feature>
<accession>A0ABP1G8P4</accession>
<comment type="caution">
    <text evidence="8">The sequence shown here is derived from an EMBL/GenBank/DDBJ whole genome shotgun (WGS) entry which is preliminary data.</text>
</comment>
<evidence type="ECO:0000256" key="3">
    <source>
        <dbReference type="ARBA" id="ARBA00022664"/>
    </source>
</evidence>
<comment type="similarity">
    <text evidence="2">Belongs to the fl(2)d family.</text>
</comment>
<gene>
    <name evidence="8" type="primary">g9789</name>
    <name evidence="8" type="ORF">VP750_LOCUS8820</name>
</gene>
<protein>
    <submittedName>
        <fullName evidence="8">G9789 protein</fullName>
    </submittedName>
</protein>
<reference evidence="8 9" key="1">
    <citation type="submission" date="2024-06" db="EMBL/GenBank/DDBJ databases">
        <authorList>
            <person name="Kraege A."/>
            <person name="Thomma B."/>
        </authorList>
    </citation>
    <scope>NUCLEOTIDE SEQUENCE [LARGE SCALE GENOMIC DNA]</scope>
</reference>
<feature type="compositionally biased region" description="Basic and acidic residues" evidence="7">
    <location>
        <begin position="42"/>
        <end position="51"/>
    </location>
</feature>
<keyword evidence="6" id="KW-0175">Coiled coil</keyword>
<keyword evidence="5" id="KW-0539">Nucleus</keyword>
<dbReference type="Pfam" id="PF17098">
    <property type="entry name" value="Wtap"/>
    <property type="match status" value="1"/>
</dbReference>
<evidence type="ECO:0000313" key="9">
    <source>
        <dbReference type="Proteomes" id="UP001497392"/>
    </source>
</evidence>
<dbReference type="InterPro" id="IPR033757">
    <property type="entry name" value="WTAP"/>
</dbReference>
<dbReference type="PANTHER" id="PTHR15217:SF0">
    <property type="entry name" value="PRE-MRNA-SPLICING REGULATOR WTAP"/>
    <property type="match status" value="1"/>
</dbReference>
<feature type="region of interest" description="Disordered" evidence="7">
    <location>
        <begin position="1"/>
        <end position="57"/>
    </location>
</feature>
<sequence>MSEEDLYGGDIYGGGAMQMTGSHQGVNNQSGLGQGHLAAASQDKRGDDVQGKLRQAQTSLGKWQQSLADLIPSPSGRLDAETVRQEVQRLQAAEKDAAALRMREAKLQTALAEKNLENLELRWRLAAAREATNPSLAQARQLLTDPAVAREFERLRGVAEAKAQEVRKLQEELQAVNFSQDSKAGRLLMAKCRALQDENEEMGRDLSEGHVHALERQLALAKAALEDMRRAYLQLEDVTQQLDNEAEDLQAQVFQLTHDVRYLESQENQMRHIPEAFQPNQRGPQFDAPPQRYGERKYGGGPMKMGGVDNRGPRRSGPSPSHDSSKRTRRS</sequence>
<keyword evidence="9" id="KW-1185">Reference proteome</keyword>
<dbReference type="EMBL" id="CAXHTA020000016">
    <property type="protein sequence ID" value="CAL5226914.1"/>
    <property type="molecule type" value="Genomic_DNA"/>
</dbReference>
<dbReference type="PANTHER" id="PTHR15217">
    <property type="entry name" value="WILMS' TUMOR 1-ASSOCIATING PROTEIN"/>
    <property type="match status" value="1"/>
</dbReference>
<evidence type="ECO:0000256" key="5">
    <source>
        <dbReference type="ARBA" id="ARBA00023242"/>
    </source>
</evidence>
<name>A0ABP1G8P4_9CHLO</name>
<keyword evidence="4" id="KW-0508">mRNA splicing</keyword>
<organism evidence="8 9">
    <name type="scientific">Coccomyxa viridis</name>
    <dbReference type="NCBI Taxonomy" id="1274662"/>
    <lineage>
        <taxon>Eukaryota</taxon>
        <taxon>Viridiplantae</taxon>
        <taxon>Chlorophyta</taxon>
        <taxon>core chlorophytes</taxon>
        <taxon>Trebouxiophyceae</taxon>
        <taxon>Trebouxiophyceae incertae sedis</taxon>
        <taxon>Coccomyxaceae</taxon>
        <taxon>Coccomyxa</taxon>
    </lineage>
</organism>
<evidence type="ECO:0000256" key="4">
    <source>
        <dbReference type="ARBA" id="ARBA00023187"/>
    </source>
</evidence>
<evidence type="ECO:0000256" key="7">
    <source>
        <dbReference type="SAM" id="MobiDB-lite"/>
    </source>
</evidence>
<proteinExistence type="inferred from homology"/>